<dbReference type="HAMAP" id="MF_00489">
    <property type="entry name" value="UPF0178"/>
    <property type="match status" value="1"/>
</dbReference>
<dbReference type="AlphaFoldDB" id="A0A558HU76"/>
<dbReference type="CDD" id="cd18720">
    <property type="entry name" value="PIN_YqxD-like"/>
    <property type="match status" value="1"/>
</dbReference>
<dbReference type="OrthoDB" id="9798918at2"/>
<name>A0A558HU76_9GAMM</name>
<accession>A0A558HU76</accession>
<comment type="similarity">
    <text evidence="1 2">Belongs to the UPF0178 family.</text>
</comment>
<dbReference type="EMBL" id="VNFH01000002">
    <property type="protein sequence ID" value="TVU72690.1"/>
    <property type="molecule type" value="Genomic_DNA"/>
</dbReference>
<reference evidence="3 4" key="1">
    <citation type="submission" date="2019-07" db="EMBL/GenBank/DDBJ databases">
        <title>Diversity of Bacteria from Kongsfjorden, Arctic.</title>
        <authorList>
            <person name="Yu Y."/>
        </authorList>
    </citation>
    <scope>NUCLEOTIDE SEQUENCE [LARGE SCALE GENOMIC DNA]</scope>
    <source>
        <strain evidence="3 4">SM1923</strain>
    </source>
</reference>
<sequence length="173" mass="18912">MTDTISPSEHVTTAPSEHQTTLWVDADACPRAARDILVRAAERTATPTWFVANHQVPLPRSVHVKALSVPAGADAADQLIVERAHPGDMVITSDLPLALEAIEKGAHVMTTRGEILDADNIRARVQMRDFMESMRSSGEHTGGPSAYGQREQRDFGNALDRWLAKVRRPRSGA</sequence>
<dbReference type="NCBIfam" id="NF001095">
    <property type="entry name" value="PRK00124.1"/>
    <property type="match status" value="1"/>
</dbReference>
<gene>
    <name evidence="3" type="ORF">FQP86_03170</name>
</gene>
<organism evidence="3 4">
    <name type="scientific">Cobetia crustatorum</name>
    <dbReference type="NCBI Taxonomy" id="553385"/>
    <lineage>
        <taxon>Bacteria</taxon>
        <taxon>Pseudomonadati</taxon>
        <taxon>Pseudomonadota</taxon>
        <taxon>Gammaproteobacteria</taxon>
        <taxon>Oceanospirillales</taxon>
        <taxon>Halomonadaceae</taxon>
        <taxon>Cobetia</taxon>
    </lineage>
</organism>
<dbReference type="PANTHER" id="PTHR35146:SF1">
    <property type="entry name" value="UPF0178 PROTEIN YAII"/>
    <property type="match status" value="1"/>
</dbReference>
<dbReference type="InterPro" id="IPR003791">
    <property type="entry name" value="UPF0178"/>
</dbReference>
<evidence type="ECO:0000313" key="4">
    <source>
        <dbReference type="Proteomes" id="UP000319941"/>
    </source>
</evidence>
<protein>
    <recommendedName>
        <fullName evidence="2">UPF0178 protein FQP86_03170</fullName>
    </recommendedName>
</protein>
<dbReference type="PANTHER" id="PTHR35146">
    <property type="entry name" value="UPF0178 PROTEIN YAII"/>
    <property type="match status" value="1"/>
</dbReference>
<evidence type="ECO:0000313" key="3">
    <source>
        <dbReference type="EMBL" id="TVU72690.1"/>
    </source>
</evidence>
<evidence type="ECO:0000256" key="1">
    <source>
        <dbReference type="ARBA" id="ARBA00008522"/>
    </source>
</evidence>
<comment type="caution">
    <text evidence="3">The sequence shown here is derived from an EMBL/GenBank/DDBJ whole genome shotgun (WGS) entry which is preliminary data.</text>
</comment>
<evidence type="ECO:0000256" key="2">
    <source>
        <dbReference type="HAMAP-Rule" id="MF_00489"/>
    </source>
</evidence>
<proteinExistence type="inferred from homology"/>
<dbReference type="RefSeq" id="WP_084487921.1">
    <property type="nucleotide sequence ID" value="NZ_CAWOWR010000076.1"/>
</dbReference>
<dbReference type="Pfam" id="PF02639">
    <property type="entry name" value="DUF188"/>
    <property type="match status" value="1"/>
</dbReference>
<keyword evidence="4" id="KW-1185">Reference proteome</keyword>
<dbReference type="Proteomes" id="UP000319941">
    <property type="component" value="Unassembled WGS sequence"/>
</dbReference>